<evidence type="ECO:0000256" key="4">
    <source>
        <dbReference type="ARBA" id="ARBA00023163"/>
    </source>
</evidence>
<dbReference type="PROSITE" id="PS00463">
    <property type="entry name" value="ZN2_CY6_FUNGAL_1"/>
    <property type="match status" value="1"/>
</dbReference>
<keyword evidence="4" id="KW-0804">Transcription</keyword>
<dbReference type="SMART" id="SM00066">
    <property type="entry name" value="GAL4"/>
    <property type="match status" value="1"/>
</dbReference>
<dbReference type="Gene3D" id="4.10.240.10">
    <property type="entry name" value="Zn(2)-C6 fungal-type DNA-binding domain"/>
    <property type="match status" value="1"/>
</dbReference>
<gene>
    <name evidence="7" type="ORF">E8E12_008223</name>
</gene>
<keyword evidence="3" id="KW-0805">Transcription regulation</keyword>
<dbReference type="PROSITE" id="PS50048">
    <property type="entry name" value="ZN2_CY6_FUNGAL_2"/>
    <property type="match status" value="1"/>
</dbReference>
<evidence type="ECO:0000256" key="3">
    <source>
        <dbReference type="ARBA" id="ARBA00023015"/>
    </source>
</evidence>
<dbReference type="PANTHER" id="PTHR47338:SF9">
    <property type="entry name" value="ZN(II)2CYS6 TRANSCRIPTION FACTOR (EUROFUNG)"/>
    <property type="match status" value="1"/>
</dbReference>
<keyword evidence="5" id="KW-0539">Nucleus</keyword>
<dbReference type="SUPFAM" id="SSF57701">
    <property type="entry name" value="Zn2/Cys6 DNA-binding domain"/>
    <property type="match status" value="1"/>
</dbReference>
<dbReference type="PANTHER" id="PTHR47338">
    <property type="entry name" value="ZN(II)2CYS6 TRANSCRIPTION FACTOR (EUROFUNG)-RELATED"/>
    <property type="match status" value="1"/>
</dbReference>
<dbReference type="Pfam" id="PF00172">
    <property type="entry name" value="Zn_clus"/>
    <property type="match status" value="1"/>
</dbReference>
<dbReference type="EMBL" id="SWKV01000036">
    <property type="protein sequence ID" value="KAF3038536.1"/>
    <property type="molecule type" value="Genomic_DNA"/>
</dbReference>
<evidence type="ECO:0000256" key="1">
    <source>
        <dbReference type="ARBA" id="ARBA00004123"/>
    </source>
</evidence>
<keyword evidence="2" id="KW-0479">Metal-binding</keyword>
<dbReference type="AlphaFoldDB" id="A0A9P4WQL6"/>
<name>A0A9P4WQL6_9PLEO</name>
<evidence type="ECO:0000313" key="8">
    <source>
        <dbReference type="Proteomes" id="UP000758155"/>
    </source>
</evidence>
<dbReference type="InterPro" id="IPR050815">
    <property type="entry name" value="TF_fung"/>
</dbReference>
<evidence type="ECO:0000313" key="7">
    <source>
        <dbReference type="EMBL" id="KAF3038536.1"/>
    </source>
</evidence>
<comment type="caution">
    <text evidence="7">The sequence shown here is derived from an EMBL/GenBank/DDBJ whole genome shotgun (WGS) entry which is preliminary data.</text>
</comment>
<evidence type="ECO:0000259" key="6">
    <source>
        <dbReference type="PROSITE" id="PS50048"/>
    </source>
</evidence>
<accession>A0A9P4WQL6</accession>
<dbReference type="OrthoDB" id="424974at2759"/>
<sequence>MVSMSDDRPAKRIRRACERCRRKKSKCSGDQPVCSTCWRLEQQCHYNGQPLHLAYQSVSYIQSSNAGPYTQAPVRVASGGQNLDDRMATLETTVHKILDTLQSNGAIDLSAECHQSSPVAHSMHDSIVETRFPPLTAIIGTQPSSRQMRFMKRRQIETLGRAYLTFRADQPLPLFPRDGFVESLLDRADATLFAIIANSLRHAHDLEDASHYRDSWIFRDAAHSKVMVDVGHGDVGTPTLQALCLIVLFDFANGQMKAASSLMALCSTLASNVDDWTSAAASSEFAIEERKCCYWSIALLQRLLGITAPLATARETRPLPYPSSCSMPIGAVLRPEVRQAYEQSKGDNGVMIFVIEMSAEWYMLQRWQAS</sequence>
<dbReference type="GO" id="GO:0008270">
    <property type="term" value="F:zinc ion binding"/>
    <property type="evidence" value="ECO:0007669"/>
    <property type="project" value="InterPro"/>
</dbReference>
<dbReference type="CDD" id="cd00067">
    <property type="entry name" value="GAL4"/>
    <property type="match status" value="1"/>
</dbReference>
<reference evidence="7" key="1">
    <citation type="submission" date="2019-04" db="EMBL/GenBank/DDBJ databases">
        <title>Sequencing of skin fungus with MAO and IRED activity.</title>
        <authorList>
            <person name="Marsaioli A.J."/>
            <person name="Bonatto J.M.C."/>
            <person name="Reis Junior O."/>
        </authorList>
    </citation>
    <scope>NUCLEOTIDE SEQUENCE</scope>
    <source>
        <strain evidence="7">28M1</strain>
    </source>
</reference>
<evidence type="ECO:0000256" key="5">
    <source>
        <dbReference type="ARBA" id="ARBA00023242"/>
    </source>
</evidence>
<dbReference type="GO" id="GO:0005634">
    <property type="term" value="C:nucleus"/>
    <property type="evidence" value="ECO:0007669"/>
    <property type="project" value="UniProtKB-SubCell"/>
</dbReference>
<protein>
    <recommendedName>
        <fullName evidence="6">Zn(2)-C6 fungal-type domain-containing protein</fullName>
    </recommendedName>
</protein>
<comment type="subcellular location">
    <subcellularLocation>
        <location evidence="1">Nucleus</location>
    </subcellularLocation>
</comment>
<keyword evidence="8" id="KW-1185">Reference proteome</keyword>
<dbReference type="CDD" id="cd12148">
    <property type="entry name" value="fungal_TF_MHR"/>
    <property type="match status" value="1"/>
</dbReference>
<organism evidence="7 8">
    <name type="scientific">Didymella heteroderae</name>
    <dbReference type="NCBI Taxonomy" id="1769908"/>
    <lineage>
        <taxon>Eukaryota</taxon>
        <taxon>Fungi</taxon>
        <taxon>Dikarya</taxon>
        <taxon>Ascomycota</taxon>
        <taxon>Pezizomycotina</taxon>
        <taxon>Dothideomycetes</taxon>
        <taxon>Pleosporomycetidae</taxon>
        <taxon>Pleosporales</taxon>
        <taxon>Pleosporineae</taxon>
        <taxon>Didymellaceae</taxon>
        <taxon>Didymella</taxon>
    </lineage>
</organism>
<dbReference type="Proteomes" id="UP000758155">
    <property type="component" value="Unassembled WGS sequence"/>
</dbReference>
<proteinExistence type="predicted"/>
<dbReference type="InterPro" id="IPR036864">
    <property type="entry name" value="Zn2-C6_fun-type_DNA-bd_sf"/>
</dbReference>
<feature type="domain" description="Zn(2)-C6 fungal-type" evidence="6">
    <location>
        <begin position="16"/>
        <end position="46"/>
    </location>
</feature>
<evidence type="ECO:0000256" key="2">
    <source>
        <dbReference type="ARBA" id="ARBA00022723"/>
    </source>
</evidence>
<dbReference type="GO" id="GO:0000981">
    <property type="term" value="F:DNA-binding transcription factor activity, RNA polymerase II-specific"/>
    <property type="evidence" value="ECO:0007669"/>
    <property type="project" value="InterPro"/>
</dbReference>
<dbReference type="InterPro" id="IPR001138">
    <property type="entry name" value="Zn2Cys6_DnaBD"/>
</dbReference>